<protein>
    <submittedName>
        <fullName evidence="1">GH32 C-terminal domain-containing protein</fullName>
    </submittedName>
</protein>
<name>A0ACC6PHL2_9BACL</name>
<keyword evidence="2" id="KW-1185">Reference proteome</keyword>
<accession>A0ACC6PHL2</accession>
<comment type="caution">
    <text evidence="1">The sequence shown here is derived from an EMBL/GenBank/DDBJ whole genome shotgun (WGS) entry which is preliminary data.</text>
</comment>
<reference evidence="1" key="1">
    <citation type="submission" date="2024-03" db="EMBL/GenBank/DDBJ databases">
        <title>Whole genome sequecning of epiphytes from Marcgravia umbellata leaves.</title>
        <authorList>
            <person name="Kumar G."/>
            <person name="Savka M.A."/>
        </authorList>
    </citation>
    <scope>NUCLEOTIDE SEQUENCE</scope>
    <source>
        <strain evidence="1">RIT_BL5</strain>
    </source>
</reference>
<evidence type="ECO:0000313" key="1">
    <source>
        <dbReference type="EMBL" id="MEJ8306355.1"/>
    </source>
</evidence>
<evidence type="ECO:0000313" key="2">
    <source>
        <dbReference type="Proteomes" id="UP001380953"/>
    </source>
</evidence>
<gene>
    <name evidence="1" type="ORF">WKI47_20820</name>
</gene>
<organism evidence="1 2">
    <name type="scientific">Saccharibacillus sacchari</name>
    <dbReference type="NCBI Taxonomy" id="456493"/>
    <lineage>
        <taxon>Bacteria</taxon>
        <taxon>Bacillati</taxon>
        <taxon>Bacillota</taxon>
        <taxon>Bacilli</taxon>
        <taxon>Bacillales</taxon>
        <taxon>Paenibacillaceae</taxon>
        <taxon>Saccharibacillus</taxon>
    </lineage>
</organism>
<dbReference type="Proteomes" id="UP001380953">
    <property type="component" value="Unassembled WGS sequence"/>
</dbReference>
<sequence length="1106" mass="117691">MRTRKKIVPLMCAALLLGIWPAGKPQAAEAGGGTVFGAGGTQQTDAKPGAASVTLAAEQPVWNSNLESVITTSGAWSSDEQGVRGTADGDAPALRMHGASQTEGFVWTGDISPGTADASAGLAFLGAADGSGGYAVLLEREQGRVTARLLGPDGAQIAQSSATYISENGVKHRLQIVKDANGSVRVFVDGYADAAIQADGLPPGGASAGLIVRRGTAVFQDTYLTPEADYYGEAYRPAYHYSPPRGSASDPNGMIFYQGEYHLFHQDGGRWAHAVSTDMLHWKSLPLALEWNSLGHIWSGSAVADPDNVSGLFDASPDGGGMIAYYTSYDPDAVNGNQRIGIAYSSDRGRTWHYPQDRPIVIENPGRSGDNPGGWDFRDPKVVRDEARDRWVMVVSGGDHIRFFVSTNLTDWTLTDNFGYGDYVRGGVWECPDLLPLTVDGTGERKWVLMLSTGANPATEGSDAEYFVGELTDDGKFINDNAAGDVLKTDWGKEFYASSSFTDAPDGRRIVMAWMTNWDYPFAFPTEGWKGVLSLPRELSLTQTPNGLRLAQQPIAELDGLRSELFRTENAVVTEQTPNLLSGLSAGAYEIEAELELPSSGAAETFGFRVRESGGKHTDIGYSVAEQKLALDRSVSGITDFSPLFGPRQETTLQPDNGVVKLRIFVDESSVEVFANNGRTVFSDVIFPNPSQRGLSFYATGGEVKVRSLQVHALESVWKSQTDSEFIVSESKIELGPNDSRTLSAAPRTSSLPAASVNWTSSDPGIVSVEAVANGQARLTAVAPGEATVTAAGANGMSAAARVTVHGGSFRSDLGKLDTAPSSASWIVTEHGLRGSASGDTTAMSGRSAGDFVYEATVKLGESGGAASLLFRADPTGSSGYYLNLDPNMDHIRLFYKMNGNFAERQLIASSPASIVSGGTSVLRVQANGPHIRAWLNGKKVIDVRDGTFAEGRFGLHAFGGQASFQQVRVKRDAPAKLDAYAMVSRESGLTLAAAGSARGSAVGLKSLDAPERPRWTLVPTGSGDGSFSLRTEQGQALDLDTGRGTLQLYDYLGYDNQRWLLRKQGSRTFVLNAANGLALTSASGGALTLTTYDPANAAQSWKLDR</sequence>
<dbReference type="EMBL" id="JBBKAR010000053">
    <property type="protein sequence ID" value="MEJ8306355.1"/>
    <property type="molecule type" value="Genomic_DNA"/>
</dbReference>
<proteinExistence type="predicted"/>